<keyword evidence="2" id="KW-1185">Reference proteome</keyword>
<dbReference type="OrthoDB" id="1684419at2"/>
<dbReference type="STRING" id="192814.GCA_900166575_03537"/>
<dbReference type="InterPro" id="IPR009910">
    <property type="entry name" value="DUF1450"/>
</dbReference>
<organism evidence="1 2">
    <name type="scientific">Halobacillus salinus</name>
    <dbReference type="NCBI Taxonomy" id="192814"/>
    <lineage>
        <taxon>Bacteria</taxon>
        <taxon>Bacillati</taxon>
        <taxon>Bacillota</taxon>
        <taxon>Bacilli</taxon>
        <taxon>Bacillales</taxon>
        <taxon>Bacillaceae</taxon>
        <taxon>Halobacillus</taxon>
    </lineage>
</organism>
<dbReference type="NCBIfam" id="NF010190">
    <property type="entry name" value="PRK13669.1"/>
    <property type="match status" value="1"/>
</dbReference>
<protein>
    <submittedName>
        <fullName evidence="1">DUF1450 domain-containing protein</fullName>
    </submittedName>
</protein>
<accession>A0A4Z0GWM7</accession>
<name>A0A4Z0GWM7_9BACI</name>
<proteinExistence type="predicted"/>
<sequence>MNPLIEFCVNNIISGSQEAFEILDKDPDLDVVDYGCLRNCGLCSQMLYAVVEGERIMADTPEELVSNIYKHLDETL</sequence>
<dbReference type="EMBL" id="SRJC01000003">
    <property type="protein sequence ID" value="TGB02190.1"/>
    <property type="molecule type" value="Genomic_DNA"/>
</dbReference>
<dbReference type="Pfam" id="PF07293">
    <property type="entry name" value="DUF1450"/>
    <property type="match status" value="1"/>
</dbReference>
<reference evidence="1 2" key="1">
    <citation type="journal article" date="2003" name="Int. J. Syst. Evol. Microbiol.">
        <title>Halobacillus salinus sp. nov., isolated from a salt lake on the coast of the East Sea in Korea.</title>
        <authorList>
            <person name="Yoon J.H."/>
            <person name="Kang K.H."/>
            <person name="Park Y.H."/>
        </authorList>
    </citation>
    <scope>NUCLEOTIDE SEQUENCE [LARGE SCALE GENOMIC DNA]</scope>
    <source>
        <strain evidence="1 2">HSL-3</strain>
    </source>
</reference>
<comment type="caution">
    <text evidence="1">The sequence shown here is derived from an EMBL/GenBank/DDBJ whole genome shotgun (WGS) entry which is preliminary data.</text>
</comment>
<dbReference type="Proteomes" id="UP000297982">
    <property type="component" value="Unassembled WGS sequence"/>
</dbReference>
<evidence type="ECO:0000313" key="1">
    <source>
        <dbReference type="EMBL" id="TGB02190.1"/>
    </source>
</evidence>
<gene>
    <name evidence="1" type="ORF">E4663_12655</name>
</gene>
<evidence type="ECO:0000313" key="2">
    <source>
        <dbReference type="Proteomes" id="UP000297982"/>
    </source>
</evidence>
<dbReference type="RefSeq" id="WP_079478355.1">
    <property type="nucleotide sequence ID" value="NZ_FVYZ01000003.1"/>
</dbReference>
<dbReference type="AlphaFoldDB" id="A0A4Z0GWM7"/>